<organism evidence="8">
    <name type="scientific">Salvia splendens</name>
    <name type="common">Scarlet sage</name>
    <dbReference type="NCBI Taxonomy" id="180675"/>
    <lineage>
        <taxon>Eukaryota</taxon>
        <taxon>Viridiplantae</taxon>
        <taxon>Streptophyta</taxon>
        <taxon>Embryophyta</taxon>
        <taxon>Tracheophyta</taxon>
        <taxon>Spermatophyta</taxon>
        <taxon>Magnoliopsida</taxon>
        <taxon>eudicotyledons</taxon>
        <taxon>Gunneridae</taxon>
        <taxon>Pentapetalae</taxon>
        <taxon>asterids</taxon>
        <taxon>lamiids</taxon>
        <taxon>Lamiales</taxon>
        <taxon>Lamiaceae</taxon>
        <taxon>Nepetoideae</taxon>
        <taxon>Mentheae</taxon>
        <taxon>Salviinae</taxon>
        <taxon>Salvia</taxon>
        <taxon>Salvia subgen. Calosphace</taxon>
        <taxon>core Calosphace</taxon>
    </lineage>
</organism>
<evidence type="ECO:0000256" key="5">
    <source>
        <dbReference type="ARBA" id="ARBA00023136"/>
    </source>
</evidence>
<comment type="similarity">
    <text evidence="2">Belongs to the TAPT1 family.</text>
</comment>
<dbReference type="PANTHER" id="PTHR13317:SF4">
    <property type="entry name" value="TRANSMEMBRANE ANTERIOR POSTERIOR TRANSFORMATION PROTEIN 1 HOMOLOG"/>
    <property type="match status" value="1"/>
</dbReference>
<evidence type="ECO:0000313" key="9">
    <source>
        <dbReference type="Proteomes" id="UP000298416"/>
    </source>
</evidence>
<evidence type="ECO:0000313" key="8">
    <source>
        <dbReference type="EMBL" id="KAG6396782.1"/>
    </source>
</evidence>
<dbReference type="Proteomes" id="UP000298416">
    <property type="component" value="Unassembled WGS sequence"/>
</dbReference>
<evidence type="ECO:0000256" key="1">
    <source>
        <dbReference type="ARBA" id="ARBA00004141"/>
    </source>
</evidence>
<evidence type="ECO:0000256" key="3">
    <source>
        <dbReference type="ARBA" id="ARBA00022692"/>
    </source>
</evidence>
<evidence type="ECO:0000256" key="7">
    <source>
        <dbReference type="SAM" id="Phobius"/>
    </source>
</evidence>
<feature type="region of interest" description="Disordered" evidence="6">
    <location>
        <begin position="121"/>
        <end position="177"/>
    </location>
</feature>
<protein>
    <recommendedName>
        <fullName evidence="10">Protein POLLEN DEFECTIVE IN GUIDANCE 1</fullName>
    </recommendedName>
</protein>
<comment type="subcellular location">
    <subcellularLocation>
        <location evidence="1">Membrane</location>
        <topology evidence="1">Multi-pass membrane protein</topology>
    </subcellularLocation>
</comment>
<feature type="transmembrane region" description="Helical" evidence="7">
    <location>
        <begin position="247"/>
        <end position="276"/>
    </location>
</feature>
<proteinExistence type="inferred from homology"/>
<dbReference type="AlphaFoldDB" id="A0A8X8Z9X5"/>
<feature type="transmembrane region" description="Helical" evidence="7">
    <location>
        <begin position="297"/>
        <end position="317"/>
    </location>
</feature>
<comment type="caution">
    <text evidence="8">The sequence shown here is derived from an EMBL/GenBank/DDBJ whole genome shotgun (WGS) entry which is preliminary data.</text>
</comment>
<dbReference type="InterPro" id="IPR008010">
    <property type="entry name" value="Tatp1"/>
</dbReference>
<feature type="compositionally biased region" description="Basic residues" evidence="6">
    <location>
        <begin position="54"/>
        <end position="66"/>
    </location>
</feature>
<dbReference type="PANTHER" id="PTHR13317">
    <property type="entry name" value="TRANSMEMBRANE ANTERIOR POSTERIOR TRANSFORMATION PROTEIN 1 HOMOLOG"/>
    <property type="match status" value="1"/>
</dbReference>
<reference evidence="8" key="2">
    <citation type="submission" date="2020-08" db="EMBL/GenBank/DDBJ databases">
        <title>Plant Genome Project.</title>
        <authorList>
            <person name="Zhang R.-G."/>
        </authorList>
    </citation>
    <scope>NUCLEOTIDE SEQUENCE</scope>
    <source>
        <strain evidence="8">Huo1</strain>
        <tissue evidence="8">Leaf</tissue>
    </source>
</reference>
<keyword evidence="4 7" id="KW-1133">Transmembrane helix</keyword>
<keyword evidence="9" id="KW-1185">Reference proteome</keyword>
<name>A0A8X8Z9X5_SALSN</name>
<evidence type="ECO:0000256" key="2">
    <source>
        <dbReference type="ARBA" id="ARBA00008803"/>
    </source>
</evidence>
<reference evidence="8" key="1">
    <citation type="submission" date="2018-01" db="EMBL/GenBank/DDBJ databases">
        <authorList>
            <person name="Mao J.F."/>
        </authorList>
    </citation>
    <scope>NUCLEOTIDE SEQUENCE</scope>
    <source>
        <strain evidence="8">Huo1</strain>
        <tissue evidence="8">Leaf</tissue>
    </source>
</reference>
<dbReference type="GO" id="GO:0005789">
    <property type="term" value="C:endoplasmic reticulum membrane"/>
    <property type="evidence" value="ECO:0007669"/>
    <property type="project" value="TreeGrafter"/>
</dbReference>
<feature type="region of interest" description="Disordered" evidence="6">
    <location>
        <begin position="28"/>
        <end position="84"/>
    </location>
</feature>
<gene>
    <name evidence="8" type="ORF">SASPL_142939</name>
</gene>
<evidence type="ECO:0000256" key="4">
    <source>
        <dbReference type="ARBA" id="ARBA00022989"/>
    </source>
</evidence>
<dbReference type="Pfam" id="PF05346">
    <property type="entry name" value="DUF747"/>
    <property type="match status" value="2"/>
</dbReference>
<accession>A0A8X8Z9X5</accession>
<evidence type="ECO:0000256" key="6">
    <source>
        <dbReference type="SAM" id="MobiDB-lite"/>
    </source>
</evidence>
<feature type="transmembrane region" description="Helical" evidence="7">
    <location>
        <begin position="337"/>
        <end position="357"/>
    </location>
</feature>
<dbReference type="EMBL" id="PNBA02000016">
    <property type="protein sequence ID" value="KAG6396782.1"/>
    <property type="molecule type" value="Genomic_DNA"/>
</dbReference>
<evidence type="ECO:0008006" key="10">
    <source>
        <dbReference type="Google" id="ProtNLM"/>
    </source>
</evidence>
<keyword evidence="5 7" id="KW-0472">Membrane</keyword>
<keyword evidence="3 7" id="KW-0812">Transmembrane</keyword>
<feature type="transmembrane region" description="Helical" evidence="7">
    <location>
        <begin position="501"/>
        <end position="522"/>
    </location>
</feature>
<feature type="compositionally biased region" description="Basic and acidic residues" evidence="6">
    <location>
        <begin position="136"/>
        <end position="156"/>
    </location>
</feature>
<sequence length="545" mass="61573">MALRSGDRKLSFDVLADSEYDYLTSASAEPDAAIPRSHSDPARLQNGASASSPPRKRKKRKSRKGKSCLISESPTEETPLINGDLNYSCTLSTVTEVASVVPDLDCEVTLSSVYGALRQRNVGNGGCSEANSDDSVSSKKDDSVSSKKDDSAKEEVAENWNTGGKEIGQQGSQMNGRKLEKDGTLDWKEWMAEDAKYILPMDKLPVKYFLEEVHAGYSLRSTTTLGNDKERERVYDTIFRLPWRCELLINIGFFVCFDSFLSLLTIMPTRIVMVFWKLLRTRQFKRLSSPELSDFGCFIALIIGVTLLQQADISLIYHMIRGQGIIKLYVVYNVLEAITLSTCIVAHNNALFAMLVSNNFAEIKSNVFKRYSKDNVQSLVYFDSVERFHITAFILFVLAQNILEAEGPWFESFLYNALVVYICEVMIDIIKHSFISKFNGLKPTAFSEFLEDLCKQTLNMQTENSNKNLTFVPLAPACVVIRVLRPVYAAHLPYNPLPWRLFWVLVLSGMTFVMLASLKMLIGMGLRKHATWYVKRCQSRKLHSD</sequence>